<dbReference type="EMBL" id="CP003470">
    <property type="protein sequence ID" value="AGG89081.1"/>
    <property type="molecule type" value="Genomic_DNA"/>
</dbReference>
<dbReference type="GO" id="GO:0032259">
    <property type="term" value="P:methylation"/>
    <property type="evidence" value="ECO:0007669"/>
    <property type="project" value="UniProtKB-KW"/>
</dbReference>
<dbReference type="GO" id="GO:0008170">
    <property type="term" value="F:N-methyltransferase activity"/>
    <property type="evidence" value="ECO:0007669"/>
    <property type="project" value="InterPro"/>
</dbReference>
<proteinExistence type="inferred from homology"/>
<evidence type="ECO:0000256" key="3">
    <source>
        <dbReference type="ARBA" id="ARBA00022679"/>
    </source>
</evidence>
<reference evidence="11 12" key="1">
    <citation type="submission" date="2012-04" db="EMBL/GenBank/DDBJ databases">
        <title>Complete genome of Rhodanobacter sp. 2APBS1.</title>
        <authorList>
            <consortium name="US DOE Joint Genome Institute"/>
            <person name="Huntemann M."/>
            <person name="Wei C.-L."/>
            <person name="Han J."/>
            <person name="Detter J.C."/>
            <person name="Han C."/>
            <person name="Tapia R."/>
            <person name="Munk A.C.C."/>
            <person name="Chen A."/>
            <person name="Krypides N."/>
            <person name="Mavromatis K."/>
            <person name="Markowitz V."/>
            <person name="Szeto E."/>
            <person name="Ivanova N."/>
            <person name="Mikhailova N."/>
            <person name="Ovchinnikova G."/>
            <person name="Pagani I."/>
            <person name="Pati A."/>
            <person name="Goodwin L."/>
            <person name="Peters L."/>
            <person name="Pitluck S."/>
            <person name="Woyke T."/>
            <person name="Prakash O."/>
            <person name="Elkins J."/>
            <person name="Brown S."/>
            <person name="Palumbo A."/>
            <person name="Hemme C."/>
            <person name="Zhou J."/>
            <person name="Watson D."/>
            <person name="Jardine P."/>
            <person name="Kostka J."/>
            <person name="Green S."/>
        </authorList>
    </citation>
    <scope>NUCLEOTIDE SEQUENCE [LARGE SCALE GENOMIC DNA]</scope>
    <source>
        <strain evidence="11 12">2APBS1</strain>
    </source>
</reference>
<keyword evidence="3" id="KW-0808">Transferase</keyword>
<dbReference type="HOGENOM" id="CLU_715472_0_0_6"/>
<keyword evidence="6" id="KW-0238">DNA-binding</keyword>
<comment type="catalytic activity">
    <reaction evidence="7">
        <text>a 2'-deoxycytidine in DNA + S-adenosyl-L-methionine = an N(4)-methyl-2'-deoxycytidine in DNA + S-adenosyl-L-homocysteine + H(+)</text>
        <dbReference type="Rhea" id="RHEA:16857"/>
        <dbReference type="Rhea" id="RHEA-COMP:11369"/>
        <dbReference type="Rhea" id="RHEA-COMP:13674"/>
        <dbReference type="ChEBI" id="CHEBI:15378"/>
        <dbReference type="ChEBI" id="CHEBI:57856"/>
        <dbReference type="ChEBI" id="CHEBI:59789"/>
        <dbReference type="ChEBI" id="CHEBI:85452"/>
        <dbReference type="ChEBI" id="CHEBI:137933"/>
        <dbReference type="EC" id="2.1.1.113"/>
    </reaction>
</comment>
<dbReference type="Gene3D" id="3.40.50.150">
    <property type="entry name" value="Vaccinia Virus protein VP39"/>
    <property type="match status" value="1"/>
</dbReference>
<keyword evidence="5" id="KW-0680">Restriction system</keyword>
<evidence type="ECO:0000256" key="5">
    <source>
        <dbReference type="ARBA" id="ARBA00022747"/>
    </source>
</evidence>
<keyword evidence="2 11" id="KW-0489">Methyltransferase</keyword>
<dbReference type="GO" id="GO:0003677">
    <property type="term" value="F:DNA binding"/>
    <property type="evidence" value="ECO:0007669"/>
    <property type="project" value="UniProtKB-KW"/>
</dbReference>
<comment type="similarity">
    <text evidence="1">Belongs to the N(4)/N(6)-methyltransferase family. N(4) subfamily.</text>
</comment>
<evidence type="ECO:0000256" key="8">
    <source>
        <dbReference type="RuleBase" id="RU362026"/>
    </source>
</evidence>
<accession>M4NN16</accession>
<dbReference type="SUPFAM" id="SSF53335">
    <property type="entry name" value="S-adenosyl-L-methionine-dependent methyltransferases"/>
    <property type="match status" value="1"/>
</dbReference>
<evidence type="ECO:0000259" key="10">
    <source>
        <dbReference type="Pfam" id="PF01555"/>
    </source>
</evidence>
<evidence type="ECO:0000256" key="1">
    <source>
        <dbReference type="ARBA" id="ARBA00010203"/>
    </source>
</evidence>
<dbReference type="InterPro" id="IPR029063">
    <property type="entry name" value="SAM-dependent_MTases_sf"/>
</dbReference>
<evidence type="ECO:0000256" key="7">
    <source>
        <dbReference type="ARBA" id="ARBA00049120"/>
    </source>
</evidence>
<dbReference type="OrthoDB" id="9816043at2"/>
<dbReference type="InterPro" id="IPR002941">
    <property type="entry name" value="DNA_methylase_N4/N6"/>
</dbReference>
<evidence type="ECO:0000256" key="6">
    <source>
        <dbReference type="ARBA" id="ARBA00023125"/>
    </source>
</evidence>
<evidence type="ECO:0000256" key="4">
    <source>
        <dbReference type="ARBA" id="ARBA00022691"/>
    </source>
</evidence>
<sequence>MATPAALSVHDIQSTSRAPADDVHLAALLATHTYAEVQAITGLSKGAIYRAALRTGARKTEARIAERHAERRERQLAMLRDMMNSTVKADVLDFLAGLPDDSVACHFTSPPYNVGKRYGDAAGADALRFTFFHGWLMQVVSELARTTKPGGVVCLNVGKTRDWTDALYPMDIMLFEDMRRAGLTFQNRVVWTQPHGLTPSHRLADRYETVLIFSKGPTPTFNPNAARHPQKQPGKRAFKGPNKGELSGHPLGAWPTDVWDDVPTVRANHPDRRHGAHPAQFPVKLAKRAIVLYTKPGDLVCDAFMGSGSVAVAAIEAGRAFVGADLFYEDLRADRIAAATPDTVSMLDGVTDESAAVWQAEARRVDHPAEARSAAAEAAQCLDLFG</sequence>
<dbReference type="eggNOG" id="COG0863">
    <property type="taxonomic scope" value="Bacteria"/>
</dbReference>
<gene>
    <name evidence="11" type="ORF">R2APBS1_1958</name>
</gene>
<feature type="compositionally biased region" description="Basic residues" evidence="9">
    <location>
        <begin position="228"/>
        <end position="238"/>
    </location>
</feature>
<dbReference type="InterPro" id="IPR017985">
    <property type="entry name" value="MeTrfase_CN4_CS"/>
</dbReference>
<dbReference type="PRINTS" id="PR00508">
    <property type="entry name" value="S21N4MTFRASE"/>
</dbReference>
<dbReference type="AlphaFoldDB" id="M4NN16"/>
<dbReference type="KEGG" id="rhd:R2APBS1_1958"/>
<feature type="domain" description="DNA methylase N-4/N-6" evidence="10">
    <location>
        <begin position="105"/>
        <end position="326"/>
    </location>
</feature>
<organism evidence="11 12">
    <name type="scientific">Rhodanobacter denitrificans</name>
    <dbReference type="NCBI Taxonomy" id="666685"/>
    <lineage>
        <taxon>Bacteria</taxon>
        <taxon>Pseudomonadati</taxon>
        <taxon>Pseudomonadota</taxon>
        <taxon>Gammaproteobacteria</taxon>
        <taxon>Lysobacterales</taxon>
        <taxon>Rhodanobacteraceae</taxon>
        <taxon>Rhodanobacter</taxon>
    </lineage>
</organism>
<keyword evidence="12" id="KW-1185">Reference proteome</keyword>
<dbReference type="REBASE" id="51761">
    <property type="entry name" value="M.RdeR2ORF2643P"/>
</dbReference>
<evidence type="ECO:0000256" key="2">
    <source>
        <dbReference type="ARBA" id="ARBA00022603"/>
    </source>
</evidence>
<keyword evidence="4" id="KW-0949">S-adenosyl-L-methionine</keyword>
<dbReference type="GO" id="GO:0015667">
    <property type="term" value="F:site-specific DNA-methyltransferase (cytosine-N4-specific) activity"/>
    <property type="evidence" value="ECO:0007669"/>
    <property type="project" value="UniProtKB-EC"/>
</dbReference>
<dbReference type="PROSITE" id="PS00093">
    <property type="entry name" value="N4_MTASE"/>
    <property type="match status" value="1"/>
</dbReference>
<dbReference type="InterPro" id="IPR001091">
    <property type="entry name" value="RM_Methyltransferase"/>
</dbReference>
<dbReference type="GeneID" id="72428692"/>
<evidence type="ECO:0000313" key="11">
    <source>
        <dbReference type="EMBL" id="AGG89081.1"/>
    </source>
</evidence>
<dbReference type="RefSeq" id="WP_015447806.1">
    <property type="nucleotide sequence ID" value="NC_020541.1"/>
</dbReference>
<evidence type="ECO:0000256" key="9">
    <source>
        <dbReference type="SAM" id="MobiDB-lite"/>
    </source>
</evidence>
<protein>
    <recommendedName>
        <fullName evidence="8">Methyltransferase</fullName>
        <ecNumber evidence="8">2.1.1.-</ecNumber>
    </recommendedName>
</protein>
<name>M4NN16_9GAMM</name>
<evidence type="ECO:0000313" key="12">
    <source>
        <dbReference type="Proteomes" id="UP000011859"/>
    </source>
</evidence>
<feature type="region of interest" description="Disordered" evidence="9">
    <location>
        <begin position="218"/>
        <end position="250"/>
    </location>
</feature>
<dbReference type="Proteomes" id="UP000011859">
    <property type="component" value="Chromosome"/>
</dbReference>
<dbReference type="EC" id="2.1.1.-" evidence="8"/>
<dbReference type="Pfam" id="PF01555">
    <property type="entry name" value="N6_N4_Mtase"/>
    <property type="match status" value="1"/>
</dbReference>
<dbReference type="STRING" id="666685.R2APBS1_1958"/>
<dbReference type="GO" id="GO:0009307">
    <property type="term" value="P:DNA restriction-modification system"/>
    <property type="evidence" value="ECO:0007669"/>
    <property type="project" value="UniProtKB-KW"/>
</dbReference>